<evidence type="ECO:0000313" key="2">
    <source>
        <dbReference type="Proteomes" id="UP000050277"/>
    </source>
</evidence>
<dbReference type="EMBL" id="LGKP01000029">
    <property type="protein sequence ID" value="KPL83366.1"/>
    <property type="molecule type" value="Genomic_DNA"/>
</dbReference>
<sequence>MKHILYSIIAILLAGCSSQVVEKAYPDPMPILLYPRGRALGEVVDDGSYLIVEWKPRMIGRR</sequence>
<dbReference type="PROSITE" id="PS51257">
    <property type="entry name" value="PROKAR_LIPOPROTEIN"/>
    <property type="match status" value="1"/>
</dbReference>
<gene>
    <name evidence="1" type="ORF">SE18_19330</name>
</gene>
<reference evidence="1 2" key="1">
    <citation type="submission" date="2015-07" db="EMBL/GenBank/DDBJ databases">
        <title>Whole genome sequence of Herpetosiphon geysericola DSM 7119.</title>
        <authorList>
            <person name="Hemp J."/>
            <person name="Ward L.M."/>
            <person name="Pace L.A."/>
            <person name="Fischer W.W."/>
        </authorList>
    </citation>
    <scope>NUCLEOTIDE SEQUENCE [LARGE SCALE GENOMIC DNA]</scope>
    <source>
        <strain evidence="1 2">DSM 7119</strain>
    </source>
</reference>
<name>A0A0P6YEG2_9CHLR</name>
<dbReference type="Proteomes" id="UP000050277">
    <property type="component" value="Unassembled WGS sequence"/>
</dbReference>
<protein>
    <submittedName>
        <fullName evidence="1">Uncharacterized protein</fullName>
    </submittedName>
</protein>
<organism evidence="1 2">
    <name type="scientific">Herpetosiphon geysericola</name>
    <dbReference type="NCBI Taxonomy" id="70996"/>
    <lineage>
        <taxon>Bacteria</taxon>
        <taxon>Bacillati</taxon>
        <taxon>Chloroflexota</taxon>
        <taxon>Chloroflexia</taxon>
        <taxon>Herpetosiphonales</taxon>
        <taxon>Herpetosiphonaceae</taxon>
        <taxon>Herpetosiphon</taxon>
    </lineage>
</organism>
<keyword evidence="2" id="KW-1185">Reference proteome</keyword>
<proteinExistence type="predicted"/>
<accession>A0A0P6YEG2</accession>
<dbReference type="AlphaFoldDB" id="A0A0P6YEG2"/>
<comment type="caution">
    <text evidence="1">The sequence shown here is derived from an EMBL/GenBank/DDBJ whole genome shotgun (WGS) entry which is preliminary data.</text>
</comment>
<evidence type="ECO:0000313" key="1">
    <source>
        <dbReference type="EMBL" id="KPL83366.1"/>
    </source>
</evidence>